<comment type="caution">
    <text evidence="1">The sequence shown here is derived from an EMBL/GenBank/DDBJ whole genome shotgun (WGS) entry which is preliminary data.</text>
</comment>
<evidence type="ECO:0000313" key="1">
    <source>
        <dbReference type="EMBL" id="GLV54367.1"/>
    </source>
</evidence>
<protein>
    <submittedName>
        <fullName evidence="1">Uncharacterized protein</fullName>
    </submittedName>
</protein>
<name>A0ABQ6FPL0_9CHLR</name>
<keyword evidence="2" id="KW-1185">Reference proteome</keyword>
<dbReference type="Proteomes" id="UP001344906">
    <property type="component" value="Unassembled WGS sequence"/>
</dbReference>
<reference evidence="1 2" key="1">
    <citation type="submission" date="2023-02" db="EMBL/GenBank/DDBJ databases">
        <title>Dictyobacter halimunensis sp. nov., a new member of the class Ktedonobacteria from forest soil in a geothermal area.</title>
        <authorList>
            <person name="Rachmania M.K."/>
            <person name="Ningsih F."/>
            <person name="Sakai Y."/>
            <person name="Yabe S."/>
            <person name="Yokota A."/>
            <person name="Sjamsuridzal W."/>
        </authorList>
    </citation>
    <scope>NUCLEOTIDE SEQUENCE [LARGE SCALE GENOMIC DNA]</scope>
    <source>
        <strain evidence="1 2">S3.2.2.5</strain>
    </source>
</reference>
<organism evidence="1 2">
    <name type="scientific">Dictyobacter halimunensis</name>
    <dbReference type="NCBI Taxonomy" id="3026934"/>
    <lineage>
        <taxon>Bacteria</taxon>
        <taxon>Bacillati</taxon>
        <taxon>Chloroflexota</taxon>
        <taxon>Ktedonobacteria</taxon>
        <taxon>Ktedonobacterales</taxon>
        <taxon>Dictyobacteraceae</taxon>
        <taxon>Dictyobacter</taxon>
    </lineage>
</organism>
<sequence length="60" mass="7019">MGTYEAVKAHTDTETMPNIMLALRTDTYTKETERKLASPNKHSKYNYAYIYTYLSYANML</sequence>
<gene>
    <name evidence="1" type="ORF">KDH_12150</name>
</gene>
<accession>A0ABQ6FPL0</accession>
<dbReference type="EMBL" id="BSRI01000001">
    <property type="protein sequence ID" value="GLV54367.1"/>
    <property type="molecule type" value="Genomic_DNA"/>
</dbReference>
<proteinExistence type="predicted"/>
<evidence type="ECO:0000313" key="2">
    <source>
        <dbReference type="Proteomes" id="UP001344906"/>
    </source>
</evidence>